<dbReference type="EMBL" id="JAVHNR010000003">
    <property type="protein sequence ID" value="KAK6348044.1"/>
    <property type="molecule type" value="Genomic_DNA"/>
</dbReference>
<feature type="compositionally biased region" description="Basic residues" evidence="1">
    <location>
        <begin position="1"/>
        <end position="10"/>
    </location>
</feature>
<dbReference type="Proteomes" id="UP001313282">
    <property type="component" value="Unassembled WGS sequence"/>
</dbReference>
<proteinExistence type="predicted"/>
<keyword evidence="2" id="KW-0812">Transmembrane</keyword>
<feature type="compositionally biased region" description="Basic and acidic residues" evidence="1">
    <location>
        <begin position="35"/>
        <end position="44"/>
    </location>
</feature>
<reference evidence="3 4" key="1">
    <citation type="submission" date="2019-10" db="EMBL/GenBank/DDBJ databases">
        <authorList>
            <person name="Palmer J.M."/>
        </authorList>
    </citation>
    <scope>NUCLEOTIDE SEQUENCE [LARGE SCALE GENOMIC DNA]</scope>
    <source>
        <strain evidence="3 4">TWF718</strain>
    </source>
</reference>
<organism evidence="3 4">
    <name type="scientific">Orbilia javanica</name>
    <dbReference type="NCBI Taxonomy" id="47235"/>
    <lineage>
        <taxon>Eukaryota</taxon>
        <taxon>Fungi</taxon>
        <taxon>Dikarya</taxon>
        <taxon>Ascomycota</taxon>
        <taxon>Pezizomycotina</taxon>
        <taxon>Orbiliomycetes</taxon>
        <taxon>Orbiliales</taxon>
        <taxon>Orbiliaceae</taxon>
        <taxon>Orbilia</taxon>
    </lineage>
</organism>
<comment type="caution">
    <text evidence="3">The sequence shown here is derived from an EMBL/GenBank/DDBJ whole genome shotgun (WGS) entry which is preliminary data.</text>
</comment>
<name>A0AAN8MVR8_9PEZI</name>
<feature type="region of interest" description="Disordered" evidence="1">
    <location>
        <begin position="101"/>
        <end position="134"/>
    </location>
</feature>
<sequence length="277" mass="32237">MGAKNKRNQRKSLGTTSSSESSEGTVILYRSPIPSDKEAEDMKYAKYVPPSSPKPGYKEIREKNAKLKRILRAVYDVDPDPRIPSRRQLSQQFWERRFQKTNSLQQSLSDSEDSGEELSDDEAMRRPRRPVRGKKMRRFKNKKRTRPLMQTFLVDENGEKYWYLDRKGKVIRCLFGCCEGFIGEIRVYTFFILTMIYLGTWIFIYGTYATSWSNRVKPFPIGTWQETYTYPHGGPTTTRTITGHIITFDDPKRTPTGTATETPDFVILTTPNIQIWN</sequence>
<evidence type="ECO:0000313" key="4">
    <source>
        <dbReference type="Proteomes" id="UP001313282"/>
    </source>
</evidence>
<keyword evidence="2" id="KW-1133">Transmembrane helix</keyword>
<gene>
    <name evidence="3" type="ORF">TWF718_005864</name>
</gene>
<feature type="compositionally biased region" description="Low complexity" evidence="1">
    <location>
        <begin position="14"/>
        <end position="25"/>
    </location>
</feature>
<feature type="compositionally biased region" description="Acidic residues" evidence="1">
    <location>
        <begin position="110"/>
        <end position="121"/>
    </location>
</feature>
<feature type="transmembrane region" description="Helical" evidence="2">
    <location>
        <begin position="187"/>
        <end position="208"/>
    </location>
</feature>
<dbReference type="AlphaFoldDB" id="A0AAN8MVR8"/>
<protein>
    <submittedName>
        <fullName evidence="3">Uncharacterized protein</fullName>
    </submittedName>
</protein>
<keyword evidence="4" id="KW-1185">Reference proteome</keyword>
<feature type="region of interest" description="Disordered" evidence="1">
    <location>
        <begin position="1"/>
        <end position="61"/>
    </location>
</feature>
<keyword evidence="2" id="KW-0472">Membrane</keyword>
<accession>A0AAN8MVR8</accession>
<evidence type="ECO:0000256" key="2">
    <source>
        <dbReference type="SAM" id="Phobius"/>
    </source>
</evidence>
<evidence type="ECO:0000313" key="3">
    <source>
        <dbReference type="EMBL" id="KAK6348044.1"/>
    </source>
</evidence>
<evidence type="ECO:0000256" key="1">
    <source>
        <dbReference type="SAM" id="MobiDB-lite"/>
    </source>
</evidence>